<dbReference type="SUPFAM" id="SSF56194">
    <property type="entry name" value="Uridine diphospho-N-Acetylenolpyruvylglucosamine reductase, MurB, C-terminal domain"/>
    <property type="match status" value="1"/>
</dbReference>
<dbReference type="InterPro" id="IPR016169">
    <property type="entry name" value="FAD-bd_PCMH_sub2"/>
</dbReference>
<dbReference type="InterPro" id="IPR006094">
    <property type="entry name" value="Oxid_FAD_bind_N"/>
</dbReference>
<name>A0A3B0VLP1_9ZZZZ</name>
<evidence type="ECO:0000259" key="17">
    <source>
        <dbReference type="PROSITE" id="PS51387"/>
    </source>
</evidence>
<evidence type="ECO:0000256" key="10">
    <source>
        <dbReference type="ARBA" id="ARBA00022857"/>
    </source>
</evidence>
<keyword evidence="14" id="KW-0131">Cell cycle</keyword>
<keyword evidence="7" id="KW-0132">Cell division</keyword>
<dbReference type="AlphaFoldDB" id="A0A3B0VLP1"/>
<dbReference type="Gene3D" id="3.90.78.10">
    <property type="entry name" value="UDP-N-acetylenolpyruvoylglucosamine reductase, C-terminal domain"/>
    <property type="match status" value="1"/>
</dbReference>
<reference evidence="18" key="1">
    <citation type="submission" date="2018-06" db="EMBL/GenBank/DDBJ databases">
        <authorList>
            <person name="Zhirakovskaya E."/>
        </authorList>
    </citation>
    <scope>NUCLEOTIDE SEQUENCE</scope>
</reference>
<evidence type="ECO:0000256" key="5">
    <source>
        <dbReference type="ARBA" id="ARBA00012518"/>
    </source>
</evidence>
<comment type="subcellular location">
    <subcellularLocation>
        <location evidence="3">Cytoplasm</location>
    </subcellularLocation>
</comment>
<keyword evidence="6" id="KW-0963">Cytoplasm</keyword>
<evidence type="ECO:0000256" key="8">
    <source>
        <dbReference type="ARBA" id="ARBA00022630"/>
    </source>
</evidence>
<organism evidence="18">
    <name type="scientific">hydrothermal vent metagenome</name>
    <dbReference type="NCBI Taxonomy" id="652676"/>
    <lineage>
        <taxon>unclassified sequences</taxon>
        <taxon>metagenomes</taxon>
        <taxon>ecological metagenomes</taxon>
    </lineage>
</organism>
<evidence type="ECO:0000256" key="6">
    <source>
        <dbReference type="ARBA" id="ARBA00022490"/>
    </source>
</evidence>
<keyword evidence="8" id="KW-0285">Flavoprotein</keyword>
<accession>A0A3B0VLP1</accession>
<evidence type="ECO:0000256" key="11">
    <source>
        <dbReference type="ARBA" id="ARBA00022960"/>
    </source>
</evidence>
<keyword evidence="13 18" id="KW-0560">Oxidoreductase</keyword>
<evidence type="ECO:0000256" key="14">
    <source>
        <dbReference type="ARBA" id="ARBA00023306"/>
    </source>
</evidence>
<dbReference type="NCBIfam" id="NF000755">
    <property type="entry name" value="PRK00046.1"/>
    <property type="match status" value="1"/>
</dbReference>
<dbReference type="PROSITE" id="PS51387">
    <property type="entry name" value="FAD_PCMH"/>
    <property type="match status" value="1"/>
</dbReference>
<dbReference type="NCBIfam" id="TIGR00179">
    <property type="entry name" value="murB"/>
    <property type="match status" value="1"/>
</dbReference>
<dbReference type="Gene3D" id="3.30.465.10">
    <property type="match status" value="1"/>
</dbReference>
<dbReference type="Gene3D" id="3.30.43.10">
    <property type="entry name" value="Uridine Diphospho-n-acetylenolpyruvylglucosamine Reductase, domain 2"/>
    <property type="match status" value="1"/>
</dbReference>
<gene>
    <name evidence="18" type="ORF">MNBD_GAMMA01-348</name>
</gene>
<sequence length="331" mass="37672">MKVEENFNLKQHNTLAIDCHCEQFLLIENLHDVEKVMPYVGKQGLFILGSGSNLVLTKDIEKPVVHLISRFHARIVDGLAIVWAGSMWNDFVMWSVKKGLGGLENLAAIPGTVGGAPEQNIGAYGAEVKDTIVWVEVFNYRLGKFQRLSNAECRFMYRTSIFKESDNPWIITRIAFELTPDAKLNLAYDGLKHELENNDIMQPTYLDVANAVTNIRQRKLPNFHEIPNVGSFYKNPVIDEKHHKKLARKYDDLVSYPLENKHFRISAAWLLETCGFKGYRMHECGFSDKHALVLVNYGNATGKEVIGLSKEAIRAVNQKFKIKLKIEPQII</sequence>
<evidence type="ECO:0000256" key="2">
    <source>
        <dbReference type="ARBA" id="ARBA00003921"/>
    </source>
</evidence>
<dbReference type="InterPro" id="IPR036318">
    <property type="entry name" value="FAD-bd_PCMH-like_sf"/>
</dbReference>
<dbReference type="GO" id="GO:0008360">
    <property type="term" value="P:regulation of cell shape"/>
    <property type="evidence" value="ECO:0007669"/>
    <property type="project" value="UniProtKB-KW"/>
</dbReference>
<evidence type="ECO:0000256" key="16">
    <source>
        <dbReference type="ARBA" id="ARBA00048914"/>
    </source>
</evidence>
<dbReference type="InterPro" id="IPR016167">
    <property type="entry name" value="FAD-bd_PCMH_sub1"/>
</dbReference>
<keyword evidence="11" id="KW-0133">Cell shape</keyword>
<comment type="function">
    <text evidence="2">Cell wall formation.</text>
</comment>
<evidence type="ECO:0000256" key="1">
    <source>
        <dbReference type="ARBA" id="ARBA00001974"/>
    </source>
</evidence>
<dbReference type="GO" id="GO:0009252">
    <property type="term" value="P:peptidoglycan biosynthetic process"/>
    <property type="evidence" value="ECO:0007669"/>
    <property type="project" value="UniProtKB-UniPathway"/>
</dbReference>
<proteinExistence type="inferred from homology"/>
<evidence type="ECO:0000256" key="3">
    <source>
        <dbReference type="ARBA" id="ARBA00004496"/>
    </source>
</evidence>
<comment type="pathway">
    <text evidence="4">Cell wall biogenesis; peptidoglycan biosynthesis.</text>
</comment>
<evidence type="ECO:0000256" key="15">
    <source>
        <dbReference type="ARBA" id="ARBA00023316"/>
    </source>
</evidence>
<evidence type="ECO:0000256" key="4">
    <source>
        <dbReference type="ARBA" id="ARBA00004752"/>
    </source>
</evidence>
<dbReference type="Pfam" id="PF01565">
    <property type="entry name" value="FAD_binding_4"/>
    <property type="match status" value="1"/>
</dbReference>
<comment type="catalytic activity">
    <reaction evidence="16">
        <text>UDP-N-acetyl-alpha-D-muramate + NADP(+) = UDP-N-acetyl-3-O-(1-carboxyvinyl)-alpha-D-glucosamine + NADPH + H(+)</text>
        <dbReference type="Rhea" id="RHEA:12248"/>
        <dbReference type="ChEBI" id="CHEBI:15378"/>
        <dbReference type="ChEBI" id="CHEBI:57783"/>
        <dbReference type="ChEBI" id="CHEBI:58349"/>
        <dbReference type="ChEBI" id="CHEBI:68483"/>
        <dbReference type="ChEBI" id="CHEBI:70757"/>
        <dbReference type="EC" id="1.3.1.98"/>
    </reaction>
</comment>
<dbReference type="GO" id="GO:0008762">
    <property type="term" value="F:UDP-N-acetylmuramate dehydrogenase activity"/>
    <property type="evidence" value="ECO:0007669"/>
    <property type="project" value="UniProtKB-EC"/>
</dbReference>
<keyword evidence="10" id="KW-0521">NADP</keyword>
<dbReference type="PANTHER" id="PTHR21071">
    <property type="entry name" value="UDP-N-ACETYLENOLPYRUVOYLGLUCOSAMINE REDUCTASE"/>
    <property type="match status" value="1"/>
</dbReference>
<dbReference type="InterPro" id="IPR036635">
    <property type="entry name" value="MurB_C_sf"/>
</dbReference>
<evidence type="ECO:0000256" key="9">
    <source>
        <dbReference type="ARBA" id="ARBA00022827"/>
    </source>
</evidence>
<keyword evidence="12" id="KW-0573">Peptidoglycan synthesis</keyword>
<dbReference type="InterPro" id="IPR016166">
    <property type="entry name" value="FAD-bd_PCMH"/>
</dbReference>
<evidence type="ECO:0000313" key="18">
    <source>
        <dbReference type="EMBL" id="VAW39982.1"/>
    </source>
</evidence>
<dbReference type="HAMAP" id="MF_00037">
    <property type="entry name" value="MurB"/>
    <property type="match status" value="1"/>
</dbReference>
<dbReference type="SUPFAM" id="SSF56176">
    <property type="entry name" value="FAD-binding/transporter-associated domain-like"/>
    <property type="match status" value="1"/>
</dbReference>
<dbReference type="EMBL" id="UOEW01000252">
    <property type="protein sequence ID" value="VAW39982.1"/>
    <property type="molecule type" value="Genomic_DNA"/>
</dbReference>
<dbReference type="InterPro" id="IPR003170">
    <property type="entry name" value="MurB"/>
</dbReference>
<feature type="domain" description="FAD-binding PCMH-type" evidence="17">
    <location>
        <begin position="17"/>
        <end position="181"/>
    </location>
</feature>
<dbReference type="GO" id="GO:0005829">
    <property type="term" value="C:cytosol"/>
    <property type="evidence" value="ECO:0007669"/>
    <property type="project" value="TreeGrafter"/>
</dbReference>
<dbReference type="EC" id="1.3.1.98" evidence="5"/>
<protein>
    <recommendedName>
        <fullName evidence="5">UDP-N-acetylmuramate dehydrogenase</fullName>
        <ecNumber evidence="5">1.3.1.98</ecNumber>
    </recommendedName>
</protein>
<dbReference type="PANTHER" id="PTHR21071:SF4">
    <property type="entry name" value="UDP-N-ACETYLENOLPYRUVOYLGLUCOSAMINE REDUCTASE"/>
    <property type="match status" value="1"/>
</dbReference>
<dbReference type="UniPathway" id="UPA00219"/>
<evidence type="ECO:0000256" key="13">
    <source>
        <dbReference type="ARBA" id="ARBA00023002"/>
    </source>
</evidence>
<evidence type="ECO:0000256" key="7">
    <source>
        <dbReference type="ARBA" id="ARBA00022618"/>
    </source>
</evidence>
<dbReference type="Pfam" id="PF02873">
    <property type="entry name" value="MurB_C"/>
    <property type="match status" value="1"/>
</dbReference>
<dbReference type="InterPro" id="IPR011601">
    <property type="entry name" value="MurB_C"/>
</dbReference>
<evidence type="ECO:0000256" key="12">
    <source>
        <dbReference type="ARBA" id="ARBA00022984"/>
    </source>
</evidence>
<dbReference type="GO" id="GO:0071949">
    <property type="term" value="F:FAD binding"/>
    <property type="evidence" value="ECO:0007669"/>
    <property type="project" value="InterPro"/>
</dbReference>
<keyword evidence="9" id="KW-0274">FAD</keyword>
<dbReference type="GO" id="GO:0071555">
    <property type="term" value="P:cell wall organization"/>
    <property type="evidence" value="ECO:0007669"/>
    <property type="project" value="UniProtKB-KW"/>
</dbReference>
<comment type="cofactor">
    <cofactor evidence="1">
        <name>FAD</name>
        <dbReference type="ChEBI" id="CHEBI:57692"/>
    </cofactor>
</comment>
<keyword evidence="15" id="KW-0961">Cell wall biogenesis/degradation</keyword>
<dbReference type="GO" id="GO:0051301">
    <property type="term" value="P:cell division"/>
    <property type="evidence" value="ECO:0007669"/>
    <property type="project" value="UniProtKB-KW"/>
</dbReference>